<gene>
    <name evidence="4" type="ORF">SAMN05660662_0109</name>
</gene>
<keyword evidence="5" id="KW-1185">Reference proteome</keyword>
<dbReference type="STRING" id="1550231.SAMN05660662_0109"/>
<evidence type="ECO:0000256" key="2">
    <source>
        <dbReference type="SAM" id="Phobius"/>
    </source>
</evidence>
<dbReference type="Pfam" id="PF08666">
    <property type="entry name" value="SAF"/>
    <property type="match status" value="1"/>
</dbReference>
<organism evidence="4 5">
    <name type="scientific">Blastococcus aurantiacus</name>
    <dbReference type="NCBI Taxonomy" id="1550231"/>
    <lineage>
        <taxon>Bacteria</taxon>
        <taxon>Bacillati</taxon>
        <taxon>Actinomycetota</taxon>
        <taxon>Actinomycetes</taxon>
        <taxon>Geodermatophilales</taxon>
        <taxon>Geodermatophilaceae</taxon>
        <taxon>Blastococcus</taxon>
    </lineage>
</organism>
<dbReference type="InterPro" id="IPR013974">
    <property type="entry name" value="SAF"/>
</dbReference>
<evidence type="ECO:0000313" key="4">
    <source>
        <dbReference type="EMBL" id="SDG04205.1"/>
    </source>
</evidence>
<dbReference type="OrthoDB" id="4168643at2"/>
<feature type="domain" description="SAF" evidence="3">
    <location>
        <begin position="66"/>
        <end position="129"/>
    </location>
</feature>
<feature type="transmembrane region" description="Helical" evidence="2">
    <location>
        <begin position="39"/>
        <end position="59"/>
    </location>
</feature>
<proteinExistence type="predicted"/>
<dbReference type="EMBL" id="FNBT01000010">
    <property type="protein sequence ID" value="SDG04205.1"/>
    <property type="molecule type" value="Genomic_DNA"/>
</dbReference>
<dbReference type="Proteomes" id="UP000199406">
    <property type="component" value="Unassembled WGS sequence"/>
</dbReference>
<evidence type="ECO:0000313" key="5">
    <source>
        <dbReference type="Proteomes" id="UP000199406"/>
    </source>
</evidence>
<dbReference type="AlphaFoldDB" id="A0A1G7R0D3"/>
<feature type="compositionally biased region" description="Pro residues" evidence="1">
    <location>
        <begin position="19"/>
        <end position="31"/>
    </location>
</feature>
<keyword evidence="2" id="KW-0472">Membrane</keyword>
<keyword evidence="2" id="KW-0812">Transmembrane</keyword>
<evidence type="ECO:0000256" key="1">
    <source>
        <dbReference type="SAM" id="MobiDB-lite"/>
    </source>
</evidence>
<feature type="compositionally biased region" description="Polar residues" evidence="1">
    <location>
        <begin position="1"/>
        <end position="11"/>
    </location>
</feature>
<dbReference type="SMART" id="SM00858">
    <property type="entry name" value="SAF"/>
    <property type="match status" value="1"/>
</dbReference>
<keyword evidence="2" id="KW-1133">Transmembrane helix</keyword>
<dbReference type="RefSeq" id="WP_091771022.1">
    <property type="nucleotide sequence ID" value="NZ_FNBT01000010.1"/>
</dbReference>
<sequence length="230" mass="23228">MGRLRTTSTEQAGKGNGWVPPPLPKAPVLPPPRRRRRPALLALAVAMVVLGALGAAYLATSLGQTSPVIAIAREVPWGQTITAADLVEARIPVDAALEPIPLAQRDQVIGLVAATTLTRGSLLTRDALTDQRFPAPGQQLVGVGVSPVQLPTTALRPGDDVLLVPLVAGSAPTAGVTGASQVVEATVVETGSPGTDGLRVVDVLVDSADGPDVAARAAAGLIAVVVVAGE</sequence>
<name>A0A1G7R0D3_9ACTN</name>
<protein>
    <submittedName>
        <fullName evidence="4">SAF domain-containing protein</fullName>
    </submittedName>
</protein>
<evidence type="ECO:0000259" key="3">
    <source>
        <dbReference type="SMART" id="SM00858"/>
    </source>
</evidence>
<dbReference type="CDD" id="cd11614">
    <property type="entry name" value="SAF_CpaB_FlgA_like"/>
    <property type="match status" value="1"/>
</dbReference>
<dbReference type="Gene3D" id="3.90.1210.10">
    <property type="entry name" value="Antifreeze-like/N-acetylneuraminic acid synthase C-terminal domain"/>
    <property type="match status" value="1"/>
</dbReference>
<feature type="region of interest" description="Disordered" evidence="1">
    <location>
        <begin position="1"/>
        <end position="31"/>
    </location>
</feature>
<accession>A0A1G7R0D3</accession>
<reference evidence="5" key="1">
    <citation type="submission" date="2016-10" db="EMBL/GenBank/DDBJ databases">
        <authorList>
            <person name="Varghese N."/>
            <person name="Submissions S."/>
        </authorList>
    </citation>
    <scope>NUCLEOTIDE SEQUENCE [LARGE SCALE GENOMIC DNA]</scope>
    <source>
        <strain evidence="5">DSM 44268</strain>
    </source>
</reference>